<dbReference type="InterPro" id="IPR020628">
    <property type="entry name" value="Formate_THF_ligase_CS"/>
</dbReference>
<evidence type="ECO:0000256" key="5">
    <source>
        <dbReference type="ARBA" id="ARBA00022741"/>
    </source>
</evidence>
<dbReference type="PROSITE" id="PS00722">
    <property type="entry name" value="FTHFS_2"/>
    <property type="match status" value="1"/>
</dbReference>
<dbReference type="GeneID" id="68102759"/>
<comment type="caution">
    <text evidence="8">The sequence shown here is derived from an EMBL/GenBank/DDBJ whole genome shotgun (WGS) entry which is preliminary data.</text>
</comment>
<keyword evidence="6" id="KW-0067">ATP-binding</keyword>
<evidence type="ECO:0000256" key="3">
    <source>
        <dbReference type="ARBA" id="ARBA00022563"/>
    </source>
</evidence>
<dbReference type="InterPro" id="IPR000559">
    <property type="entry name" value="Formate_THF_ligase"/>
</dbReference>
<comment type="pathway">
    <text evidence="1">One-carbon metabolism; tetrahydrofolate interconversion.</text>
</comment>
<name>A0AA88KGI8_NAELO</name>
<evidence type="ECO:0000313" key="9">
    <source>
        <dbReference type="Proteomes" id="UP000816034"/>
    </source>
</evidence>
<organism evidence="8 9">
    <name type="scientific">Naegleria lovaniensis</name>
    <name type="common">Amoeba</name>
    <dbReference type="NCBI Taxonomy" id="51637"/>
    <lineage>
        <taxon>Eukaryota</taxon>
        <taxon>Discoba</taxon>
        <taxon>Heterolobosea</taxon>
        <taxon>Tetramitia</taxon>
        <taxon>Eutetramitia</taxon>
        <taxon>Vahlkampfiidae</taxon>
        <taxon>Naegleria</taxon>
    </lineage>
</organism>
<evidence type="ECO:0000256" key="1">
    <source>
        <dbReference type="ARBA" id="ARBA00004777"/>
    </source>
</evidence>
<feature type="compositionally biased region" description="Basic and acidic residues" evidence="7">
    <location>
        <begin position="107"/>
        <end position="117"/>
    </location>
</feature>
<dbReference type="EMBL" id="PYSW02000041">
    <property type="protein sequence ID" value="KAG2374931.1"/>
    <property type="molecule type" value="Genomic_DNA"/>
</dbReference>
<dbReference type="RefSeq" id="XP_044544105.1">
    <property type="nucleotide sequence ID" value="XM_044685835.1"/>
</dbReference>
<dbReference type="GO" id="GO:0006730">
    <property type="term" value="P:one-carbon metabolic process"/>
    <property type="evidence" value="ECO:0007669"/>
    <property type="project" value="UniProtKB-KW"/>
</dbReference>
<evidence type="ECO:0000256" key="4">
    <source>
        <dbReference type="ARBA" id="ARBA00022598"/>
    </source>
</evidence>
<dbReference type="PROSITE" id="PS00721">
    <property type="entry name" value="FTHFS_1"/>
    <property type="match status" value="1"/>
</dbReference>
<dbReference type="FunFam" id="3.40.50.300:FF:000245">
    <property type="entry name" value="C-1-tetrahydrofolate synthase, cytoplasmic"/>
    <property type="match status" value="1"/>
</dbReference>
<evidence type="ECO:0000256" key="7">
    <source>
        <dbReference type="SAM" id="MobiDB-lite"/>
    </source>
</evidence>
<dbReference type="SUPFAM" id="SSF52540">
    <property type="entry name" value="P-loop containing nucleoside triphosphate hydrolases"/>
    <property type="match status" value="1"/>
</dbReference>
<keyword evidence="9" id="KW-1185">Reference proteome</keyword>
<dbReference type="EC" id="6.3.4.3" evidence="2"/>
<sequence>MLKRCIHQQATCRSNNLSKFSKQFQQLFLHSDPVFSHHSELFQNKLSLLECQSNSTRHYRITTNAIRNFSTTIELNEQSSNSSSSLNSKKIITTTATTIENSSSHPFQDDDAKETKKMSSSTSTTGTPLKQILHPTPSDIEISQHCKPEFIGKIAENYGIHVDDELEFYGKYKAKVDAKKVLSRLQDAPMGNYILITGINPTPLGEGKSTTCLGISQALGAHLGKKVVSCLRQPSQGPVFGIKGGAAGGGYSQIVPMEEFNLHMTGDIHAIVAANNLLAAAVDTRVFHESYQKTDQLFDHLCPVGKDGKRKFAPSMIQRLEKFGITEREDPDKLSPEEREKLVRLNIDPATIKINRVMDISDRYLRKITVGQGPNEKGRTRETQFDIAVASECMAILALSKDMKDMRHRLGKIAVAYDKDGNVVTAEDIGVAGAMAVLMKDTIKPTLMQTIEGTPVMVHAGPFANIAAGQNSIIADDVALKLVGEDGFVLTEAGFGADIGAEKFFDIKCRVSGLNPSCAVIVASIRALKFHGGCELKDVTKPNVHAVETGFANLRRHIGNMKKYGVPVVVCINEFSSDTQEEVETVVRLAKEAGADDCVPSRHFSEGGKGAVAVAEAIVRVCKDKSKMNFKPLYDINISIKEKIETIAKEIYGAANVEYMEHVEKEIEKLETLPEKYTICFAKTQYSFSHDEKLKGAPSGFTLPIKNIRLYSGAGLLVPFCGEISAMPGLPTRPAYYDIDIDLETGEVKGLF</sequence>
<dbReference type="InterPro" id="IPR027417">
    <property type="entry name" value="P-loop_NTPase"/>
</dbReference>
<protein>
    <recommendedName>
        <fullName evidence="2">formate--tetrahydrofolate ligase</fullName>
        <ecNumber evidence="2">6.3.4.3</ecNumber>
    </recommendedName>
</protein>
<feature type="region of interest" description="Disordered" evidence="7">
    <location>
        <begin position="99"/>
        <end position="133"/>
    </location>
</feature>
<keyword evidence="4" id="KW-0436">Ligase</keyword>
<evidence type="ECO:0000256" key="2">
    <source>
        <dbReference type="ARBA" id="ARBA00012295"/>
    </source>
</evidence>
<dbReference type="GO" id="GO:0005524">
    <property type="term" value="F:ATP binding"/>
    <property type="evidence" value="ECO:0007669"/>
    <property type="project" value="UniProtKB-KW"/>
</dbReference>
<dbReference type="CDD" id="cd00477">
    <property type="entry name" value="FTHFS"/>
    <property type="match status" value="1"/>
</dbReference>
<dbReference type="Gene3D" id="3.10.410.10">
    <property type="entry name" value="Formyltetrahydrofolate synthetase, domain 3"/>
    <property type="match status" value="1"/>
</dbReference>
<dbReference type="Gene3D" id="1.10.8.770">
    <property type="match status" value="1"/>
</dbReference>
<dbReference type="HAMAP" id="MF_01543">
    <property type="entry name" value="FTHFS"/>
    <property type="match status" value="1"/>
</dbReference>
<dbReference type="Gene3D" id="3.40.50.300">
    <property type="entry name" value="P-loop containing nucleotide triphosphate hydrolases"/>
    <property type="match status" value="2"/>
</dbReference>
<dbReference type="GO" id="GO:0004329">
    <property type="term" value="F:formate-tetrahydrofolate ligase activity"/>
    <property type="evidence" value="ECO:0007669"/>
    <property type="project" value="UniProtKB-EC"/>
</dbReference>
<gene>
    <name evidence="8" type="ORF">C9374_010305</name>
</gene>
<evidence type="ECO:0000256" key="6">
    <source>
        <dbReference type="ARBA" id="ARBA00022840"/>
    </source>
</evidence>
<accession>A0AA88KGI8</accession>
<dbReference type="Pfam" id="PF01268">
    <property type="entry name" value="FTHFS"/>
    <property type="match status" value="1"/>
</dbReference>
<dbReference type="AlphaFoldDB" id="A0AA88KGI8"/>
<evidence type="ECO:0000313" key="8">
    <source>
        <dbReference type="EMBL" id="KAG2374931.1"/>
    </source>
</evidence>
<dbReference type="Proteomes" id="UP000816034">
    <property type="component" value="Unassembled WGS sequence"/>
</dbReference>
<proteinExistence type="inferred from homology"/>
<keyword evidence="3" id="KW-0554">One-carbon metabolism</keyword>
<reference evidence="8 9" key="1">
    <citation type="journal article" date="2018" name="BMC Genomics">
        <title>The genome of Naegleria lovaniensis, the basis for a comparative approach to unravel pathogenicity factors of the human pathogenic amoeba N. fowleri.</title>
        <authorList>
            <person name="Liechti N."/>
            <person name="Schurch N."/>
            <person name="Bruggmann R."/>
            <person name="Wittwer M."/>
        </authorList>
    </citation>
    <scope>NUCLEOTIDE SEQUENCE [LARGE SCALE GENOMIC DNA]</scope>
    <source>
        <strain evidence="8 9">ATCC 30569</strain>
    </source>
</reference>
<keyword evidence="5" id="KW-0547">Nucleotide-binding</keyword>